<evidence type="ECO:0000313" key="1">
    <source>
        <dbReference type="EMBL" id="KAJ8679217.1"/>
    </source>
</evidence>
<accession>A0ACC2P6Z2</accession>
<reference evidence="1" key="1">
    <citation type="submission" date="2023-04" db="EMBL/GenBank/DDBJ databases">
        <title>A chromosome-level genome assembly of the parasitoid wasp Eretmocerus hayati.</title>
        <authorList>
            <person name="Zhong Y."/>
            <person name="Liu S."/>
            <person name="Liu Y."/>
        </authorList>
    </citation>
    <scope>NUCLEOTIDE SEQUENCE</scope>
    <source>
        <strain evidence="1">ZJU_SS_LIU_2023</strain>
    </source>
</reference>
<keyword evidence="2" id="KW-1185">Reference proteome</keyword>
<dbReference type="Proteomes" id="UP001239111">
    <property type="component" value="Chromosome 2"/>
</dbReference>
<name>A0ACC2P6Z2_9HYME</name>
<dbReference type="EMBL" id="CM056742">
    <property type="protein sequence ID" value="KAJ8679217.1"/>
    <property type="molecule type" value="Genomic_DNA"/>
</dbReference>
<comment type="caution">
    <text evidence="1">The sequence shown here is derived from an EMBL/GenBank/DDBJ whole genome shotgun (WGS) entry which is preliminary data.</text>
</comment>
<gene>
    <name evidence="1" type="ORF">QAD02_015004</name>
</gene>
<evidence type="ECO:0000313" key="2">
    <source>
        <dbReference type="Proteomes" id="UP001239111"/>
    </source>
</evidence>
<organism evidence="1 2">
    <name type="scientific">Eretmocerus hayati</name>
    <dbReference type="NCBI Taxonomy" id="131215"/>
    <lineage>
        <taxon>Eukaryota</taxon>
        <taxon>Metazoa</taxon>
        <taxon>Ecdysozoa</taxon>
        <taxon>Arthropoda</taxon>
        <taxon>Hexapoda</taxon>
        <taxon>Insecta</taxon>
        <taxon>Pterygota</taxon>
        <taxon>Neoptera</taxon>
        <taxon>Endopterygota</taxon>
        <taxon>Hymenoptera</taxon>
        <taxon>Apocrita</taxon>
        <taxon>Proctotrupomorpha</taxon>
        <taxon>Chalcidoidea</taxon>
        <taxon>Aphelinidae</taxon>
        <taxon>Aphelininae</taxon>
        <taxon>Eretmocerus</taxon>
    </lineage>
</organism>
<proteinExistence type="predicted"/>
<sequence length="151" mass="17086">MASTRSSDSERPGSEDAGQNRYPNPFLEFSHKVRSDFQLGRNHPGQQAWVKMEGDEIHIILQDETDYVVDSNDEHYTLAEWNEIKSLIRSMSEGEYGLELPQAQNRPEAPLPAGNPETLTDDEAVDGVFEVNIGPEDEIVEEPHNGRRNDH</sequence>
<protein>
    <submittedName>
        <fullName evidence="1">Uncharacterized protein</fullName>
    </submittedName>
</protein>